<dbReference type="EMBL" id="OX465084">
    <property type="protein sequence ID" value="CAI9299620.1"/>
    <property type="molecule type" value="Genomic_DNA"/>
</dbReference>
<proteinExistence type="inferred from homology"/>
<dbReference type="Gene3D" id="1.10.510.10">
    <property type="entry name" value="Transferase(Phosphotransferase) domain 1"/>
    <property type="match status" value="1"/>
</dbReference>
<dbReference type="InterPro" id="IPR011009">
    <property type="entry name" value="Kinase-like_dom_sf"/>
</dbReference>
<evidence type="ECO:0008006" key="9">
    <source>
        <dbReference type="Google" id="ProtNLM"/>
    </source>
</evidence>
<dbReference type="GO" id="GO:0005524">
    <property type="term" value="F:ATP binding"/>
    <property type="evidence" value="ECO:0007669"/>
    <property type="project" value="UniProtKB-KW"/>
</dbReference>
<organism evidence="7 8">
    <name type="scientific">Lactuca saligna</name>
    <name type="common">Willowleaf lettuce</name>
    <dbReference type="NCBI Taxonomy" id="75948"/>
    <lineage>
        <taxon>Eukaryota</taxon>
        <taxon>Viridiplantae</taxon>
        <taxon>Streptophyta</taxon>
        <taxon>Embryophyta</taxon>
        <taxon>Tracheophyta</taxon>
        <taxon>Spermatophyta</taxon>
        <taxon>Magnoliopsida</taxon>
        <taxon>eudicotyledons</taxon>
        <taxon>Gunneridae</taxon>
        <taxon>Pentapetalae</taxon>
        <taxon>asterids</taxon>
        <taxon>campanulids</taxon>
        <taxon>Asterales</taxon>
        <taxon>Asteraceae</taxon>
        <taxon>Cichorioideae</taxon>
        <taxon>Cichorieae</taxon>
        <taxon>Lactucinae</taxon>
        <taxon>Lactuca</taxon>
    </lineage>
</organism>
<dbReference type="PANTHER" id="PTHR24349">
    <property type="entry name" value="SERINE/THREONINE-PROTEIN KINASE"/>
    <property type="match status" value="1"/>
</dbReference>
<evidence type="ECO:0000256" key="1">
    <source>
        <dbReference type="ARBA" id="ARBA00005354"/>
    </source>
</evidence>
<protein>
    <recommendedName>
        <fullName evidence="9">Protein kinase domain-containing protein</fullName>
    </recommendedName>
</protein>
<reference evidence="7" key="1">
    <citation type="submission" date="2023-04" db="EMBL/GenBank/DDBJ databases">
        <authorList>
            <person name="Vijverberg K."/>
            <person name="Xiong W."/>
            <person name="Schranz E."/>
        </authorList>
    </citation>
    <scope>NUCLEOTIDE SEQUENCE</scope>
</reference>
<evidence type="ECO:0000256" key="6">
    <source>
        <dbReference type="ARBA" id="ARBA00022840"/>
    </source>
</evidence>
<evidence type="ECO:0000256" key="3">
    <source>
        <dbReference type="ARBA" id="ARBA00022679"/>
    </source>
</evidence>
<accession>A0AA36ENA1</accession>
<name>A0AA36ENA1_LACSI</name>
<comment type="similarity">
    <text evidence="1">Belongs to the protein kinase superfamily. CAMK Ser/Thr protein kinase family. CaMK subfamily.</text>
</comment>
<dbReference type="GO" id="GO:0004674">
    <property type="term" value="F:protein serine/threonine kinase activity"/>
    <property type="evidence" value="ECO:0007669"/>
    <property type="project" value="UniProtKB-KW"/>
</dbReference>
<evidence type="ECO:0000256" key="4">
    <source>
        <dbReference type="ARBA" id="ARBA00022741"/>
    </source>
</evidence>
<sequence>MTRTTITDQNGPSDIAGVFKVMSISISALEEGEVDTAYMTKLAKLATAEIISSKVYGVPPFWEESENEIFEEVLRGKLDFSSDPRPSISESAKDLVRKMLIKDPKRRIIAHGVLSATQIESALECSRELAPENCQCTETKKMSNL</sequence>
<dbReference type="SUPFAM" id="SSF56112">
    <property type="entry name" value="Protein kinase-like (PK-like)"/>
    <property type="match status" value="1"/>
</dbReference>
<evidence type="ECO:0000256" key="2">
    <source>
        <dbReference type="ARBA" id="ARBA00022527"/>
    </source>
</evidence>
<dbReference type="InterPro" id="IPR050205">
    <property type="entry name" value="CDPK_Ser/Thr_kinases"/>
</dbReference>
<dbReference type="Proteomes" id="UP001177003">
    <property type="component" value="Chromosome 8"/>
</dbReference>
<keyword evidence="2" id="KW-0723">Serine/threonine-protein kinase</keyword>
<keyword evidence="4" id="KW-0547">Nucleotide-binding</keyword>
<evidence type="ECO:0000256" key="5">
    <source>
        <dbReference type="ARBA" id="ARBA00022777"/>
    </source>
</evidence>
<keyword evidence="3" id="KW-0808">Transferase</keyword>
<gene>
    <name evidence="7" type="ORF">LSALG_LOCUS38316</name>
</gene>
<keyword evidence="6" id="KW-0067">ATP-binding</keyword>
<dbReference type="AlphaFoldDB" id="A0AA36ENA1"/>
<keyword evidence="5" id="KW-0418">Kinase</keyword>
<keyword evidence="8" id="KW-1185">Reference proteome</keyword>
<evidence type="ECO:0000313" key="8">
    <source>
        <dbReference type="Proteomes" id="UP001177003"/>
    </source>
</evidence>
<evidence type="ECO:0000313" key="7">
    <source>
        <dbReference type="EMBL" id="CAI9299620.1"/>
    </source>
</evidence>